<proteinExistence type="predicted"/>
<reference evidence="1" key="1">
    <citation type="submission" date="2020-04" db="EMBL/GenBank/DDBJ databases">
        <authorList>
            <person name="Chiriac C."/>
            <person name="Salcher M."/>
            <person name="Ghai R."/>
            <person name="Kavagutti S V."/>
        </authorList>
    </citation>
    <scope>NUCLEOTIDE SEQUENCE</scope>
</reference>
<organism evidence="1">
    <name type="scientific">uncultured Caudovirales phage</name>
    <dbReference type="NCBI Taxonomy" id="2100421"/>
    <lineage>
        <taxon>Viruses</taxon>
        <taxon>Duplodnaviria</taxon>
        <taxon>Heunggongvirae</taxon>
        <taxon>Uroviricota</taxon>
        <taxon>Caudoviricetes</taxon>
        <taxon>Peduoviridae</taxon>
        <taxon>Maltschvirus</taxon>
        <taxon>Maltschvirus maltsch</taxon>
    </lineage>
</organism>
<protein>
    <submittedName>
        <fullName evidence="1">Uncharacterized protein</fullName>
    </submittedName>
</protein>
<name>A0A6J5P6G5_9CAUD</name>
<dbReference type="EMBL" id="LR796766">
    <property type="protein sequence ID" value="CAB4164705.1"/>
    <property type="molecule type" value="Genomic_DNA"/>
</dbReference>
<accession>A0A6J5P6G5</accession>
<evidence type="ECO:0000313" key="1">
    <source>
        <dbReference type="EMBL" id="CAB4164705.1"/>
    </source>
</evidence>
<sequence length="52" mass="5945">MSDPRFLMAETYTILKGNSKLEDAFSEEINKVNSPEEAIEVCFKYQELVTNA</sequence>
<gene>
    <name evidence="1" type="ORF">UFOVP828_79</name>
</gene>